<dbReference type="STRING" id="1610493.RPIT_09330"/>
<evidence type="ECO:0000313" key="2">
    <source>
        <dbReference type="Proteomes" id="UP000188324"/>
    </source>
</evidence>
<dbReference type="Proteomes" id="UP000188324">
    <property type="component" value="Chromosome"/>
</dbReference>
<organism evidence="1 2">
    <name type="scientific">Tessaracoccus flavus</name>
    <dbReference type="NCBI Taxonomy" id="1610493"/>
    <lineage>
        <taxon>Bacteria</taxon>
        <taxon>Bacillati</taxon>
        <taxon>Actinomycetota</taxon>
        <taxon>Actinomycetes</taxon>
        <taxon>Propionibacteriales</taxon>
        <taxon>Propionibacteriaceae</taxon>
        <taxon>Tessaracoccus</taxon>
    </lineage>
</organism>
<dbReference type="RefSeq" id="WP_077342553.1">
    <property type="nucleotide sequence ID" value="NZ_CP019605.1"/>
</dbReference>
<protein>
    <submittedName>
        <fullName evidence="1">Uncharacterized protein</fullName>
    </submittedName>
</protein>
<dbReference type="KEGG" id="tfl:RPIT_09330"/>
<keyword evidence="2" id="KW-1185">Reference proteome</keyword>
<reference evidence="1 2" key="1">
    <citation type="journal article" date="2016" name="Int. J. Syst. Evol. Microbiol.">
        <title>Tessaracoccus flavus sp. nov., isolated from the drainage system of a lindane-producing factory.</title>
        <authorList>
            <person name="Kumari R."/>
            <person name="Singh P."/>
            <person name="Schumann P."/>
            <person name="Lal R."/>
        </authorList>
    </citation>
    <scope>NUCLEOTIDE SEQUENCE [LARGE SCALE GENOMIC DNA]</scope>
    <source>
        <strain evidence="1 2">RP1T</strain>
    </source>
</reference>
<dbReference type="EMBL" id="CP019605">
    <property type="protein sequence ID" value="AQP44962.1"/>
    <property type="molecule type" value="Genomic_DNA"/>
</dbReference>
<proteinExistence type="predicted"/>
<gene>
    <name evidence="1" type="ORF">RPIT_09330</name>
</gene>
<evidence type="ECO:0000313" key="1">
    <source>
        <dbReference type="EMBL" id="AQP44962.1"/>
    </source>
</evidence>
<name>A0A1Q2CFR2_9ACTN</name>
<accession>A0A1Q2CFR2</accession>
<sequence length="170" mass="19156">MFTDVMSAGAFRLRVLMTTHCAYDLTDGGVSERLMRSLMDEPVTLDELLRLGYLDRAVREERGVQIEGYHLSGFEDGQMSRDQRLAEREAARNRMRNVRASRKGSGVRANVRRTSSELIANVRDVVVVPVVVVVEETQWLRSPMTSRQMLHKGLRADETGATCLCQALSL</sequence>
<dbReference type="AlphaFoldDB" id="A0A1Q2CFR2"/>